<organism evidence="4 5">
    <name type="scientific">Tritrichomonas musculus</name>
    <dbReference type="NCBI Taxonomy" id="1915356"/>
    <lineage>
        <taxon>Eukaryota</taxon>
        <taxon>Metamonada</taxon>
        <taxon>Parabasalia</taxon>
        <taxon>Tritrichomonadida</taxon>
        <taxon>Tritrichomonadidae</taxon>
        <taxon>Tritrichomonas</taxon>
    </lineage>
</organism>
<keyword evidence="5" id="KW-1185">Reference proteome</keyword>
<feature type="compositionally biased region" description="Polar residues" evidence="3">
    <location>
        <begin position="1681"/>
        <end position="1692"/>
    </location>
</feature>
<keyword evidence="1" id="KW-0677">Repeat</keyword>
<dbReference type="SUPFAM" id="SSF81901">
    <property type="entry name" value="HCP-like"/>
    <property type="match status" value="1"/>
</dbReference>
<dbReference type="InterPro" id="IPR036770">
    <property type="entry name" value="Ankyrin_rpt-contain_sf"/>
</dbReference>
<dbReference type="InterPro" id="IPR011990">
    <property type="entry name" value="TPR-like_helical_dom_sf"/>
</dbReference>
<feature type="compositionally biased region" description="Low complexity" evidence="3">
    <location>
        <begin position="1658"/>
        <end position="1671"/>
    </location>
</feature>
<name>A0ABR2J3R8_9EUKA</name>
<dbReference type="SMART" id="SM00671">
    <property type="entry name" value="SEL1"/>
    <property type="match status" value="3"/>
</dbReference>
<evidence type="ECO:0000313" key="5">
    <source>
        <dbReference type="Proteomes" id="UP001470230"/>
    </source>
</evidence>
<feature type="compositionally biased region" description="Low complexity" evidence="3">
    <location>
        <begin position="1615"/>
        <end position="1625"/>
    </location>
</feature>
<dbReference type="Gene3D" id="1.25.40.10">
    <property type="entry name" value="Tetratricopeptide repeat domain"/>
    <property type="match status" value="1"/>
</dbReference>
<feature type="compositionally biased region" description="Polar residues" evidence="3">
    <location>
        <begin position="1634"/>
        <end position="1644"/>
    </location>
</feature>
<dbReference type="Pfam" id="PF08238">
    <property type="entry name" value="Sel1"/>
    <property type="match status" value="3"/>
</dbReference>
<evidence type="ECO:0000256" key="1">
    <source>
        <dbReference type="ARBA" id="ARBA00022737"/>
    </source>
</evidence>
<feature type="region of interest" description="Disordered" evidence="3">
    <location>
        <begin position="1603"/>
        <end position="1699"/>
    </location>
</feature>
<evidence type="ECO:0008006" key="6">
    <source>
        <dbReference type="Google" id="ProtNLM"/>
    </source>
</evidence>
<dbReference type="Gene3D" id="1.25.40.20">
    <property type="entry name" value="Ankyrin repeat-containing domain"/>
    <property type="match status" value="3"/>
</dbReference>
<reference evidence="4 5" key="1">
    <citation type="submission" date="2024-04" db="EMBL/GenBank/DDBJ databases">
        <title>Tritrichomonas musculus Genome.</title>
        <authorList>
            <person name="Alves-Ferreira E."/>
            <person name="Grigg M."/>
            <person name="Lorenzi H."/>
            <person name="Galac M."/>
        </authorList>
    </citation>
    <scope>NUCLEOTIDE SEQUENCE [LARGE SCALE GENOMIC DNA]</scope>
    <source>
        <strain evidence="4 5">EAF2021</strain>
    </source>
</reference>
<protein>
    <recommendedName>
        <fullName evidence="6">Ankyrin repeat protein</fullName>
    </recommendedName>
</protein>
<evidence type="ECO:0000256" key="2">
    <source>
        <dbReference type="ARBA" id="ARBA00023043"/>
    </source>
</evidence>
<gene>
    <name evidence="4" type="ORF">M9Y10_007947</name>
</gene>
<dbReference type="Pfam" id="PF12796">
    <property type="entry name" value="Ank_2"/>
    <property type="match status" value="2"/>
</dbReference>
<proteinExistence type="predicted"/>
<sequence>MIINYIIFSNANKHKSKNHLRFDSQALHLLDSSCKFSFLELIPRSFTISNQNKFYKFNSDILKQTSSIILEFIENNPQSQEYHLEIDDEKNTLNKIEQVYQGKSVVFDEDNILILEKIAKTLKINFFNELTLPKDDFFDFFNKEVSNSSIKIELDKYGLNKYFKNELHETFTITTDKNVYKCNYYGILASNVLREYIDKNPTKYEYKLDYDDEFGDFQLICDIFNFKEVRMTVNNINSIKEISDQLNIEIIFNKIDAFIERSEVISNRIDDYQDVIDSIDELFEWLFHIKEKTVISVKNSIAHSNWCQTEDDIQELAASILQVVNTDIFLHSYLAELLVQLEKESNETNLLNLLVPTIVKNLMLSFGKNMQNCSFVFNLHKKGFITKDEIISHLNKYFKSSDFLIHRRCKFHKYISYPEFNYKDISLIHNLSYNINAVYSWFLPELIETNLFNEKDLRNCGSLNYSFIKSFLPDRIDEYKKMRDSGEPDDEITKALRNDDVDTLQLLISSNSNVIVPFNIYENYIPNGKTNYLNYSAACGSVKCFKYLSLNHIKCDELTFIFAVYGGNIEIIKIVDQTKIAPKTTDSSLSDYSYYYDFDTSDIDEDQNEYVSDNSEEHETIDDDSYSDLENYKTEKEFIFKILPSITKHQNDLFDWIFETKLKSKDLNKNLLNRLLINSVKNGNAHSIISIIDKGFDLSDVLFEEIIKKACENGFHKLSKIIISVVEKASLIYESFNVCSFVCFGNISIFLDYFNNHESHRNLENAFLLSVVKDHRNILSYIFENFVNEGFQISDKYIFNTLNISVMRKSSDLFFYLIENFRKSNPCFDLNDFSPAEILSNACVFGNFGVVQAIIDKIDDNFDFTDNFIRAASIGSIEICQYFLDKKVSIDFNRLSSYAYDLSSLNEEIFSLIVQNCNQFEKEQLLRFCLKPAIEKRNYCLAEYLLKEKAFVGHSLFLAVQQNDLKMVNIILKYRREPSFINMSSKSGTALCIAVKHNQLEIVKSLLSVPGINPSVSDHNLKKPIMLAFPNVEMISAILDFYGDEILLQTVQLSYLMIETLHSLFAKEPEAMSILMRILDIKNLPVNEVIEDEENFLTYACKKNNVDVVKMLLKLEQIDVNICIPTTGDTPLIIAIESNSNEVAELLIEDQRTNINARNYNNETAFTSAVSIKNQVIIELLLNNEKFNPIESLLDKTFYETTDEIRMLILSAKSFDINHTLIGKIYQKHHNYGNILSFKSNSDEYNRQSNYSNETSEDILLNSDYSYESINENDVKYPETILQYAVRTNKVKIVDFVIQSPTFDKRKSCFKKAIFYSIKDNNLIIFKKLLELINFDDEDEQIDLLSMAIKNNSGIEIIKEILNNSHFNSSKNEIFNNFCMNLNSIDANSYGTMIMLFQYDQKHDNLIDLNKLASNGETVFTSIFSDCQDEKDFSKIEVIVNFLLENGADPNIPNQRGKYPLQHAIELDSIEFVNSLIKSKKIDFSKRMKNNKTFLHLASMSSNSLILKEFLDKNLIDINVTDDFGETPLMDACRFNRVDNVSLLFKEESLDYLHRNKSGQDALEIIQDPWQKSFILIKNKDDYCFELLNQLLAIDHNLRSSSQIHHEKTKENSSKSETNSNSKSNLPPLKNDSNKVTHSSQNNSIDKDQISSEGLPPIKRSSSKNSSISCCSKEKVYPVNEPTQLPPLNQRSPRPASSRIRNLQNLSDKGDAESQYSLGICYALGKGVPNDKTKAFEFYLLAANQGHMNAQYSAAACYSYGKGTEIDKKKAFDFYLKSAEQGFAKAQFAVAHFYEFGEGIMKRNHKMAVEWYQKAANQGHKASIEALKKK</sequence>
<dbReference type="SUPFAM" id="SSF48403">
    <property type="entry name" value="Ankyrin repeat"/>
    <property type="match status" value="3"/>
</dbReference>
<dbReference type="SMART" id="SM00248">
    <property type="entry name" value="ANK"/>
    <property type="match status" value="11"/>
</dbReference>
<evidence type="ECO:0000313" key="4">
    <source>
        <dbReference type="EMBL" id="KAK8872183.1"/>
    </source>
</evidence>
<dbReference type="PANTHER" id="PTHR24198:SF165">
    <property type="entry name" value="ANKYRIN REPEAT-CONTAINING PROTEIN-RELATED"/>
    <property type="match status" value="1"/>
</dbReference>
<dbReference type="EMBL" id="JAPFFF010000013">
    <property type="protein sequence ID" value="KAK8872183.1"/>
    <property type="molecule type" value="Genomic_DNA"/>
</dbReference>
<dbReference type="Proteomes" id="UP001470230">
    <property type="component" value="Unassembled WGS sequence"/>
</dbReference>
<keyword evidence="2" id="KW-0040">ANK repeat</keyword>
<dbReference type="InterPro" id="IPR006597">
    <property type="entry name" value="Sel1-like"/>
</dbReference>
<comment type="caution">
    <text evidence="4">The sequence shown here is derived from an EMBL/GenBank/DDBJ whole genome shotgun (WGS) entry which is preliminary data.</text>
</comment>
<evidence type="ECO:0000256" key="3">
    <source>
        <dbReference type="SAM" id="MobiDB-lite"/>
    </source>
</evidence>
<feature type="compositionally biased region" description="Basic and acidic residues" evidence="3">
    <location>
        <begin position="1604"/>
        <end position="1614"/>
    </location>
</feature>
<dbReference type="PANTHER" id="PTHR24198">
    <property type="entry name" value="ANKYRIN REPEAT AND PROTEIN KINASE DOMAIN-CONTAINING PROTEIN"/>
    <property type="match status" value="1"/>
</dbReference>
<accession>A0ABR2J3R8</accession>
<dbReference type="InterPro" id="IPR002110">
    <property type="entry name" value="Ankyrin_rpt"/>
</dbReference>